<gene>
    <name evidence="2" type="ORF">Tco_0773922</name>
</gene>
<evidence type="ECO:0000313" key="2">
    <source>
        <dbReference type="EMBL" id="GJS91286.1"/>
    </source>
</evidence>
<dbReference type="EMBL" id="BQNB010011493">
    <property type="protein sequence ID" value="GJS91286.1"/>
    <property type="molecule type" value="Genomic_DNA"/>
</dbReference>
<dbReference type="Proteomes" id="UP001151760">
    <property type="component" value="Unassembled WGS sequence"/>
</dbReference>
<proteinExistence type="predicted"/>
<sequence>MTLYIMFLLDLILLLLVLKLLMKDVRKFLMALHPKWRAKVIAIKESKDLTTLSLDELINNLKVHEMIINKDSKIVKGIGEKMRSLTLKAKKNLMMERVRHVKTKNMPWRLDTSKSSSKEEIDSHQETRTKWLYRGSWSDSGEEDEEKNKDETCLMAQASNEKKMHFLLSSMSVVYVLTTPILEDGGDDATVEQIRKRTKWDNDDYVCRGLILNGMSDSLFDIYQNVESSKEIWDSLEAKYMAKDASSTKFIVSNFINYKMTDSRLVLEQYNELLEDFNAHLNIQEELYLIELGNHLRIKESLRVQDSDKPKGNKVASPLVVNMVEHNNSSRDCKGVNVGNKANGSGTKGSVDDSSNSLKGHNMFNKSLQVYYVTYLSKAYFVKDDDVAWIPNGTEHIGGSVVPKEFTEEVVQQPEPELRKSKRNRTPKNFRPEFQLYLIEGTRDEVFDQQSYCFNVEDDPKTFDEAMKS</sequence>
<comment type="caution">
    <text evidence="2">The sequence shown here is derived from an EMBL/GenBank/DDBJ whole genome shotgun (WGS) entry which is preliminary data.</text>
</comment>
<organism evidence="2 3">
    <name type="scientific">Tanacetum coccineum</name>
    <dbReference type="NCBI Taxonomy" id="301880"/>
    <lineage>
        <taxon>Eukaryota</taxon>
        <taxon>Viridiplantae</taxon>
        <taxon>Streptophyta</taxon>
        <taxon>Embryophyta</taxon>
        <taxon>Tracheophyta</taxon>
        <taxon>Spermatophyta</taxon>
        <taxon>Magnoliopsida</taxon>
        <taxon>eudicotyledons</taxon>
        <taxon>Gunneridae</taxon>
        <taxon>Pentapetalae</taxon>
        <taxon>asterids</taxon>
        <taxon>campanulids</taxon>
        <taxon>Asterales</taxon>
        <taxon>Asteraceae</taxon>
        <taxon>Asteroideae</taxon>
        <taxon>Anthemideae</taxon>
        <taxon>Anthemidinae</taxon>
        <taxon>Tanacetum</taxon>
    </lineage>
</organism>
<dbReference type="PANTHER" id="PTHR47592:SF29">
    <property type="entry name" value="ZINC FINGER, CCHC-TYPE"/>
    <property type="match status" value="1"/>
</dbReference>
<accession>A0ABQ4ZPA2</accession>
<evidence type="ECO:0000256" key="1">
    <source>
        <dbReference type="SAM" id="MobiDB-lite"/>
    </source>
</evidence>
<protein>
    <submittedName>
        <fullName evidence="2">Zinc finger, CCHC-type containing protein</fullName>
    </submittedName>
</protein>
<keyword evidence="3" id="KW-1185">Reference proteome</keyword>
<reference evidence="2" key="1">
    <citation type="journal article" date="2022" name="Int. J. Mol. Sci.">
        <title>Draft Genome of Tanacetum Coccineum: Genomic Comparison of Closely Related Tanacetum-Family Plants.</title>
        <authorList>
            <person name="Yamashiro T."/>
            <person name="Shiraishi A."/>
            <person name="Nakayama K."/>
            <person name="Satake H."/>
        </authorList>
    </citation>
    <scope>NUCLEOTIDE SEQUENCE</scope>
</reference>
<dbReference type="PANTHER" id="PTHR47592">
    <property type="entry name" value="PBF68 PROTEIN"/>
    <property type="match status" value="1"/>
</dbReference>
<reference evidence="2" key="2">
    <citation type="submission" date="2022-01" db="EMBL/GenBank/DDBJ databases">
        <authorList>
            <person name="Yamashiro T."/>
            <person name="Shiraishi A."/>
            <person name="Satake H."/>
            <person name="Nakayama K."/>
        </authorList>
    </citation>
    <scope>NUCLEOTIDE SEQUENCE</scope>
</reference>
<evidence type="ECO:0000313" key="3">
    <source>
        <dbReference type="Proteomes" id="UP001151760"/>
    </source>
</evidence>
<dbReference type="Pfam" id="PF14223">
    <property type="entry name" value="Retrotran_gag_2"/>
    <property type="match status" value="1"/>
</dbReference>
<feature type="region of interest" description="Disordered" evidence="1">
    <location>
        <begin position="334"/>
        <end position="358"/>
    </location>
</feature>
<name>A0ABQ4ZPA2_9ASTR</name>